<reference evidence="1" key="1">
    <citation type="submission" date="2013-07" db="EMBL/GenBank/DDBJ databases">
        <title>The genome of an arbuscular mycorrhizal fungus provides insights into the evolution of the oldest plant symbiosis.</title>
        <authorList>
            <consortium name="DOE Joint Genome Institute"/>
            <person name="Tisserant E."/>
            <person name="Malbreil M."/>
            <person name="Kuo A."/>
            <person name="Kohler A."/>
            <person name="Symeonidi A."/>
            <person name="Balestrini R."/>
            <person name="Charron P."/>
            <person name="Duensing N."/>
            <person name="Frei-dit-Frey N."/>
            <person name="Gianinazzi-Pearson V."/>
            <person name="Gilbert B."/>
            <person name="Handa Y."/>
            <person name="Hijri M."/>
            <person name="Kaul R."/>
            <person name="Kawaguchi M."/>
            <person name="Krajinski F."/>
            <person name="Lammers P."/>
            <person name="Lapierre D."/>
            <person name="Masclaux F.G."/>
            <person name="Murat C."/>
            <person name="Morin E."/>
            <person name="Ndikumana S."/>
            <person name="Pagni M."/>
            <person name="Petitpierre D."/>
            <person name="Requena N."/>
            <person name="Rosikiewicz P."/>
            <person name="Riley R."/>
            <person name="Saito K."/>
            <person name="San Clemente H."/>
            <person name="Shapiro H."/>
            <person name="van Tuinen D."/>
            <person name="Becard G."/>
            <person name="Bonfante P."/>
            <person name="Paszkowski U."/>
            <person name="Shachar-Hill Y."/>
            <person name="Young J.P."/>
            <person name="Sanders I.R."/>
            <person name="Henrissat B."/>
            <person name="Rensing S.A."/>
            <person name="Grigoriev I.V."/>
            <person name="Corradi N."/>
            <person name="Roux C."/>
            <person name="Martin F."/>
        </authorList>
    </citation>
    <scope>NUCLEOTIDE SEQUENCE</scope>
    <source>
        <strain evidence="1">DAOM 197198</strain>
    </source>
</reference>
<proteinExistence type="predicted"/>
<dbReference type="AlphaFoldDB" id="U9TIT5"/>
<sequence>MTQSLSCDKYQPIKIIGQMTNTLIRMIRLIRTAVPIFIQKYFIKKYFLKSFLKLEQPYFSLEMKICNQSEILNYFTAYYVLCVTNVYYMYVQVVQGSTSMIFNIL</sequence>
<organism evidence="1">
    <name type="scientific">Rhizophagus irregularis (strain DAOM 181602 / DAOM 197198 / MUCL 43194)</name>
    <name type="common">Arbuscular mycorrhizal fungus</name>
    <name type="synonym">Glomus intraradices</name>
    <dbReference type="NCBI Taxonomy" id="747089"/>
    <lineage>
        <taxon>Eukaryota</taxon>
        <taxon>Fungi</taxon>
        <taxon>Fungi incertae sedis</taxon>
        <taxon>Mucoromycota</taxon>
        <taxon>Glomeromycotina</taxon>
        <taxon>Glomeromycetes</taxon>
        <taxon>Glomerales</taxon>
        <taxon>Glomeraceae</taxon>
        <taxon>Rhizophagus</taxon>
    </lineage>
</organism>
<dbReference type="HOGENOM" id="CLU_2238024_0_0_1"/>
<protein>
    <submittedName>
        <fullName evidence="1">Uncharacterized protein</fullName>
    </submittedName>
</protein>
<gene>
    <name evidence="1" type="ORF">GLOINDRAFT_98500</name>
</gene>
<evidence type="ECO:0000313" key="1">
    <source>
        <dbReference type="EMBL" id="ESA08010.1"/>
    </source>
</evidence>
<accession>U9TIT5</accession>
<name>U9TIT5_RHIID</name>
<dbReference type="EMBL" id="KI289671">
    <property type="protein sequence ID" value="ESA08010.1"/>
    <property type="molecule type" value="Genomic_DNA"/>
</dbReference>